<keyword evidence="1" id="KW-0472">Membrane</keyword>
<evidence type="ECO:0000259" key="3">
    <source>
        <dbReference type="PROSITE" id="PS50948"/>
    </source>
</evidence>
<keyword evidence="2" id="KW-0732">Signal</keyword>
<feature type="signal peptide" evidence="2">
    <location>
        <begin position="1"/>
        <end position="16"/>
    </location>
</feature>
<evidence type="ECO:0000313" key="5">
    <source>
        <dbReference type="Proteomes" id="UP000800235"/>
    </source>
</evidence>
<keyword evidence="1" id="KW-0812">Transmembrane</keyword>
<sequence length="451" mass="47976">MIHLFVVLSSLSYVAALGSAINWRDPLSKRFASSCLGSPGTTPNGLTFELYCNTDIPGNDFEPSVGLVRSSLEECMGSCSTARPRCYGVTYNFNTGRCYFKTNTVIGATTFRQSTNDHSALVTPALQLDNTNTAGPSSDQSTSITDNGMVFRISCGKDVTGGDYCPPSSNSSTCPWHASSLTDCMNQCSLSHPLCTGVSYNPDMLMGYANCYPKNNFAKAGFSVNSGWVTHSAVAENANLPMKCTDKDTIMAGKDQNFTLQCNQNRAGNDISIYHETSLQKCVETCATYSAGGNTCLGIVFDASLELGWENCYLKGAVGTPLYNTTAAFALMTGVKDTSSSNDKSHGSGGGGGGGSKAWIAGVVIGVLAITIFIAAFIFWRRRQHTGKSAVINGQEKPFLGNAPLVEAGYQDHCANTSTPRETIAKEPVELANTQMIAELGSRRGSSLVNR</sequence>
<dbReference type="Proteomes" id="UP000800235">
    <property type="component" value="Unassembled WGS sequence"/>
</dbReference>
<dbReference type="InterPro" id="IPR003609">
    <property type="entry name" value="Pan_app"/>
</dbReference>
<feature type="transmembrane region" description="Helical" evidence="1">
    <location>
        <begin position="358"/>
        <end position="380"/>
    </location>
</feature>
<dbReference type="EMBL" id="MU007024">
    <property type="protein sequence ID" value="KAF2432734.1"/>
    <property type="molecule type" value="Genomic_DNA"/>
</dbReference>
<dbReference type="Pfam" id="PF14295">
    <property type="entry name" value="PAN_4"/>
    <property type="match status" value="1"/>
</dbReference>
<dbReference type="PROSITE" id="PS50948">
    <property type="entry name" value="PAN"/>
    <property type="match status" value="1"/>
</dbReference>
<comment type="caution">
    <text evidence="4">The sequence shown here is derived from an EMBL/GenBank/DDBJ whole genome shotgun (WGS) entry which is preliminary data.</text>
</comment>
<evidence type="ECO:0000313" key="4">
    <source>
        <dbReference type="EMBL" id="KAF2432734.1"/>
    </source>
</evidence>
<dbReference type="Pfam" id="PF00024">
    <property type="entry name" value="PAN_1"/>
    <property type="match status" value="1"/>
</dbReference>
<evidence type="ECO:0000256" key="1">
    <source>
        <dbReference type="SAM" id="Phobius"/>
    </source>
</evidence>
<evidence type="ECO:0000256" key="2">
    <source>
        <dbReference type="SAM" id="SignalP"/>
    </source>
</evidence>
<dbReference type="AlphaFoldDB" id="A0A9P4NWZ5"/>
<keyword evidence="5" id="KW-1185">Reference proteome</keyword>
<dbReference type="OrthoDB" id="3943216at2759"/>
<keyword evidence="1" id="KW-1133">Transmembrane helix</keyword>
<organism evidence="4 5">
    <name type="scientific">Tothia fuscella</name>
    <dbReference type="NCBI Taxonomy" id="1048955"/>
    <lineage>
        <taxon>Eukaryota</taxon>
        <taxon>Fungi</taxon>
        <taxon>Dikarya</taxon>
        <taxon>Ascomycota</taxon>
        <taxon>Pezizomycotina</taxon>
        <taxon>Dothideomycetes</taxon>
        <taxon>Pleosporomycetidae</taxon>
        <taxon>Venturiales</taxon>
        <taxon>Cylindrosympodiaceae</taxon>
        <taxon>Tothia</taxon>
    </lineage>
</organism>
<proteinExistence type="predicted"/>
<protein>
    <recommendedName>
        <fullName evidence="3">Apple domain-containing protein</fullName>
    </recommendedName>
</protein>
<dbReference type="CDD" id="cd12087">
    <property type="entry name" value="TM_EGFR-like"/>
    <property type="match status" value="1"/>
</dbReference>
<feature type="domain" description="Apple" evidence="3">
    <location>
        <begin position="35"/>
        <end position="115"/>
    </location>
</feature>
<reference evidence="4" key="1">
    <citation type="journal article" date="2020" name="Stud. Mycol.">
        <title>101 Dothideomycetes genomes: a test case for predicting lifestyles and emergence of pathogens.</title>
        <authorList>
            <person name="Haridas S."/>
            <person name="Albert R."/>
            <person name="Binder M."/>
            <person name="Bloem J."/>
            <person name="Labutti K."/>
            <person name="Salamov A."/>
            <person name="Andreopoulos B."/>
            <person name="Baker S."/>
            <person name="Barry K."/>
            <person name="Bills G."/>
            <person name="Bluhm B."/>
            <person name="Cannon C."/>
            <person name="Castanera R."/>
            <person name="Culley D."/>
            <person name="Daum C."/>
            <person name="Ezra D."/>
            <person name="Gonzalez J."/>
            <person name="Henrissat B."/>
            <person name="Kuo A."/>
            <person name="Liang C."/>
            <person name="Lipzen A."/>
            <person name="Lutzoni F."/>
            <person name="Magnuson J."/>
            <person name="Mondo S."/>
            <person name="Nolan M."/>
            <person name="Ohm R."/>
            <person name="Pangilinan J."/>
            <person name="Park H.-J."/>
            <person name="Ramirez L."/>
            <person name="Alfaro M."/>
            <person name="Sun H."/>
            <person name="Tritt A."/>
            <person name="Yoshinaga Y."/>
            <person name="Zwiers L.-H."/>
            <person name="Turgeon B."/>
            <person name="Goodwin S."/>
            <person name="Spatafora J."/>
            <person name="Crous P."/>
            <person name="Grigoriev I."/>
        </authorList>
    </citation>
    <scope>NUCLEOTIDE SEQUENCE</scope>
    <source>
        <strain evidence="4">CBS 130266</strain>
    </source>
</reference>
<gene>
    <name evidence="4" type="ORF">EJ08DRAFT_608515</name>
</gene>
<feature type="chain" id="PRO_5040308214" description="Apple domain-containing protein" evidence="2">
    <location>
        <begin position="17"/>
        <end position="451"/>
    </location>
</feature>
<name>A0A9P4NWZ5_9PEZI</name>
<dbReference type="Gene3D" id="3.50.4.10">
    <property type="entry name" value="Hepatocyte Growth Factor"/>
    <property type="match status" value="1"/>
</dbReference>
<accession>A0A9P4NWZ5</accession>